<name>A0A922L4M0_DERFA</name>
<keyword evidence="2" id="KW-1185">Reference proteome</keyword>
<dbReference type="AlphaFoldDB" id="A0A922L4M0"/>
<gene>
    <name evidence="1" type="ORF">DERF_008309</name>
</gene>
<reference evidence="1" key="2">
    <citation type="journal article" date="2022" name="Res Sq">
        <title>Comparative Genomics Reveals Insights into the Divergent Evolution of Astigmatic Mites and Household Pest Adaptations.</title>
        <authorList>
            <person name="Xiong Q."/>
            <person name="Wan A.T.-Y."/>
            <person name="Liu X.-Y."/>
            <person name="Fung C.S.-H."/>
            <person name="Xiao X."/>
            <person name="Malainual N."/>
            <person name="Hou J."/>
            <person name="Wang L."/>
            <person name="Wang M."/>
            <person name="Yang K."/>
            <person name="Cui Y."/>
            <person name="Leung E."/>
            <person name="Nong W."/>
            <person name="Shin S.-K."/>
            <person name="Au S."/>
            <person name="Jeong K.Y."/>
            <person name="Chew F.T."/>
            <person name="Hui J."/>
            <person name="Leung T.F."/>
            <person name="Tungtrongchitr A."/>
            <person name="Zhong N."/>
            <person name="Liu Z."/>
            <person name="Tsui S."/>
        </authorList>
    </citation>
    <scope>NUCLEOTIDE SEQUENCE</scope>
    <source>
        <strain evidence="1">Derf</strain>
        <tissue evidence="1">Whole organism</tissue>
    </source>
</reference>
<protein>
    <submittedName>
        <fullName evidence="1">Uncharacterized protein</fullName>
    </submittedName>
</protein>
<comment type="caution">
    <text evidence="1">The sequence shown here is derived from an EMBL/GenBank/DDBJ whole genome shotgun (WGS) entry which is preliminary data.</text>
</comment>
<reference evidence="1" key="1">
    <citation type="submission" date="2013-05" db="EMBL/GenBank/DDBJ databases">
        <authorList>
            <person name="Yim A.K.Y."/>
            <person name="Chan T.F."/>
            <person name="Ji K.M."/>
            <person name="Liu X.Y."/>
            <person name="Zhou J.W."/>
            <person name="Li R.Q."/>
            <person name="Yang K.Y."/>
            <person name="Li J."/>
            <person name="Li M."/>
            <person name="Law P.T.W."/>
            <person name="Wu Y.L."/>
            <person name="Cai Z.L."/>
            <person name="Qin H."/>
            <person name="Bao Y."/>
            <person name="Leung R.K.K."/>
            <person name="Ng P.K.S."/>
            <person name="Zou J."/>
            <person name="Zhong X.J."/>
            <person name="Ran P.X."/>
            <person name="Zhong N.S."/>
            <person name="Liu Z.G."/>
            <person name="Tsui S.K.W."/>
        </authorList>
    </citation>
    <scope>NUCLEOTIDE SEQUENCE</scope>
    <source>
        <strain evidence="1">Derf</strain>
        <tissue evidence="1">Whole organism</tissue>
    </source>
</reference>
<accession>A0A922L4M0</accession>
<organism evidence="1 2">
    <name type="scientific">Dermatophagoides farinae</name>
    <name type="common">American house dust mite</name>
    <dbReference type="NCBI Taxonomy" id="6954"/>
    <lineage>
        <taxon>Eukaryota</taxon>
        <taxon>Metazoa</taxon>
        <taxon>Ecdysozoa</taxon>
        <taxon>Arthropoda</taxon>
        <taxon>Chelicerata</taxon>
        <taxon>Arachnida</taxon>
        <taxon>Acari</taxon>
        <taxon>Acariformes</taxon>
        <taxon>Sarcoptiformes</taxon>
        <taxon>Astigmata</taxon>
        <taxon>Psoroptidia</taxon>
        <taxon>Analgoidea</taxon>
        <taxon>Pyroglyphidae</taxon>
        <taxon>Dermatophagoidinae</taxon>
        <taxon>Dermatophagoides</taxon>
    </lineage>
</organism>
<dbReference type="EMBL" id="ASGP02000003">
    <property type="protein sequence ID" value="KAH9517661.1"/>
    <property type="molecule type" value="Genomic_DNA"/>
</dbReference>
<evidence type="ECO:0000313" key="1">
    <source>
        <dbReference type="EMBL" id="KAH9517661.1"/>
    </source>
</evidence>
<sequence length="205" mass="22888">MVKCFSLVIGGGGGGGGFVQFFFLGQTNKQTNNKYLIAQYPSIWPSIHPSMHRSNQEFDQTNHPLLTHPILTPLLVVDTRDERLLFPVLFLRPPPLLRFDRFSCCFVVPLETVVDLIVDFVDGGGGGESNAPDACIFSIALSTAICTRSSHSSRDLLRIRNLDTRNTMNNVNAMENIPITLTNMPIKRIFVNDSIESEFSDCKIR</sequence>
<dbReference type="Proteomes" id="UP000790347">
    <property type="component" value="Unassembled WGS sequence"/>
</dbReference>
<evidence type="ECO:0000313" key="2">
    <source>
        <dbReference type="Proteomes" id="UP000790347"/>
    </source>
</evidence>
<proteinExistence type="predicted"/>